<dbReference type="EMBL" id="JAPYKS010000012">
    <property type="protein sequence ID" value="MEI9410599.1"/>
    <property type="molecule type" value="Genomic_DNA"/>
</dbReference>
<dbReference type="Proteomes" id="UP001387293">
    <property type="component" value="Unassembled WGS sequence"/>
</dbReference>
<feature type="domain" description="Exonuclease VII large subunit C-terminal" evidence="8">
    <location>
        <begin position="132"/>
        <end position="400"/>
    </location>
</feature>
<evidence type="ECO:0000313" key="11">
    <source>
        <dbReference type="Proteomes" id="UP001387293"/>
    </source>
</evidence>
<name>A0ABU8L0T5_9HYPH</name>
<feature type="domain" description="OB-fold nucleic acid binding" evidence="9">
    <location>
        <begin position="15"/>
        <end position="108"/>
    </location>
</feature>
<proteinExistence type="inferred from homology"/>
<protein>
    <recommendedName>
        <fullName evidence="5">Exodeoxyribonuclease 7 large subunit</fullName>
        <ecNumber evidence="5">3.1.11.6</ecNumber>
    </recommendedName>
    <alternativeName>
        <fullName evidence="5">Exodeoxyribonuclease VII large subunit</fullName>
        <shortName evidence="5">Exonuclease VII large subunit</shortName>
    </alternativeName>
</protein>
<organism evidence="10 11">
    <name type="scientific">Mesorhizobium salmacidum</name>
    <dbReference type="NCBI Taxonomy" id="3015171"/>
    <lineage>
        <taxon>Bacteria</taxon>
        <taxon>Pseudomonadati</taxon>
        <taxon>Pseudomonadota</taxon>
        <taxon>Alphaproteobacteria</taxon>
        <taxon>Hyphomicrobiales</taxon>
        <taxon>Phyllobacteriaceae</taxon>
        <taxon>Mesorhizobium</taxon>
    </lineage>
</organism>
<dbReference type="Pfam" id="PF13742">
    <property type="entry name" value="tRNA_anti_2"/>
    <property type="match status" value="1"/>
</dbReference>
<evidence type="ECO:0000256" key="5">
    <source>
        <dbReference type="HAMAP-Rule" id="MF_00378"/>
    </source>
</evidence>
<dbReference type="CDD" id="cd04489">
    <property type="entry name" value="ExoVII_LU_OBF"/>
    <property type="match status" value="1"/>
</dbReference>
<evidence type="ECO:0000256" key="7">
    <source>
        <dbReference type="SAM" id="MobiDB-lite"/>
    </source>
</evidence>
<keyword evidence="2 5" id="KW-0540">Nuclease</keyword>
<feature type="region of interest" description="Disordered" evidence="7">
    <location>
        <begin position="519"/>
        <end position="548"/>
    </location>
</feature>
<dbReference type="RefSeq" id="WP_337107338.1">
    <property type="nucleotide sequence ID" value="NZ_JAPYKS010000012.1"/>
</dbReference>
<dbReference type="PANTHER" id="PTHR30008">
    <property type="entry name" value="EXODEOXYRIBONUCLEASE 7 LARGE SUBUNIT"/>
    <property type="match status" value="1"/>
</dbReference>
<dbReference type="PANTHER" id="PTHR30008:SF0">
    <property type="entry name" value="EXODEOXYRIBONUCLEASE 7 LARGE SUBUNIT"/>
    <property type="match status" value="1"/>
</dbReference>
<dbReference type="InterPro" id="IPR003753">
    <property type="entry name" value="Exonuc_VII_L"/>
</dbReference>
<evidence type="ECO:0000313" key="10">
    <source>
        <dbReference type="EMBL" id="MEI9410599.1"/>
    </source>
</evidence>
<dbReference type="Pfam" id="PF02601">
    <property type="entry name" value="Exonuc_VII_L"/>
    <property type="match status" value="1"/>
</dbReference>
<dbReference type="EC" id="3.1.11.6" evidence="5"/>
<comment type="subunit">
    <text evidence="5">Heterooligomer composed of large and small subunits.</text>
</comment>
<feature type="compositionally biased region" description="Low complexity" evidence="7">
    <location>
        <begin position="520"/>
        <end position="533"/>
    </location>
</feature>
<gene>
    <name evidence="5 10" type="primary">xseA</name>
    <name evidence="10" type="ORF">O7A60_17760</name>
</gene>
<dbReference type="InterPro" id="IPR025824">
    <property type="entry name" value="OB-fold_nuc-bd_dom"/>
</dbReference>
<sequence>MSEAASESRSNATEYTVSEISGALKRTVEDVFGNVRVRGEISGYRGPHSSGHAYFALKDDRARLDAVVWKGTMSRLKFRPEEGMEVIATGKLTTYPGKSNYQIVIDNLEPAGAGALMALLEERKRRLQAEGLFDAGRKRRLPFMPCTIGVVTSPTGSVIRDIIHRIKDRFPLHVLVWPVRVQGDTASAEVTNAVTGFNALAWDSPIQRPDLLIVARGGGSLEDLWGFNDEALARAVAASDIPVISAVGHETDWTLIDLVADVRAPTPTGAAEIAVPVKADLEATLASLGARLKAAVLRNFERKRQAARAAARALPSPDQLLALPRRRLDEATSRLGRGLMVSTERKRARFFAVKLTPAMLSQRIAEARRTNDRNLLRAQWALRTLARSRRAELNRAADQLPKCAKASLQRHRQQLALLQGRITIEPTARRQRVQRDMLSALTRRGGQAMLLRLERLRGRIIQADRLMATLSHKAVLARGFALVKDADGAVIKQAADVASGMALSLEFADGTADAVATSGAARPKPAAKPAAKATVGKAREPGNQGSLF</sequence>
<dbReference type="NCBIfam" id="TIGR00237">
    <property type="entry name" value="xseA"/>
    <property type="match status" value="1"/>
</dbReference>
<evidence type="ECO:0000256" key="1">
    <source>
        <dbReference type="ARBA" id="ARBA00022490"/>
    </source>
</evidence>
<keyword evidence="1 5" id="KW-0963">Cytoplasm</keyword>
<comment type="catalytic activity">
    <reaction evidence="5 6">
        <text>Exonucleolytic cleavage in either 5'- to 3'- or 3'- to 5'-direction to yield nucleoside 5'-phosphates.</text>
        <dbReference type="EC" id="3.1.11.6"/>
    </reaction>
</comment>
<dbReference type="HAMAP" id="MF_00378">
    <property type="entry name" value="Exonuc_7_L"/>
    <property type="match status" value="1"/>
</dbReference>
<reference evidence="10 11" key="1">
    <citation type="submission" date="2022-12" db="EMBL/GenBank/DDBJ databases">
        <authorList>
            <person name="Muema E."/>
        </authorList>
    </citation>
    <scope>NUCLEOTIDE SEQUENCE [LARGE SCALE GENOMIC DNA]</scope>
    <source>
        <strain evidence="11">1326</strain>
    </source>
</reference>
<evidence type="ECO:0000256" key="3">
    <source>
        <dbReference type="ARBA" id="ARBA00022801"/>
    </source>
</evidence>
<comment type="subcellular location">
    <subcellularLocation>
        <location evidence="5 6">Cytoplasm</location>
    </subcellularLocation>
</comment>
<evidence type="ECO:0000259" key="8">
    <source>
        <dbReference type="Pfam" id="PF02601"/>
    </source>
</evidence>
<keyword evidence="11" id="KW-1185">Reference proteome</keyword>
<evidence type="ECO:0000256" key="6">
    <source>
        <dbReference type="RuleBase" id="RU004355"/>
    </source>
</evidence>
<accession>A0ABU8L0T5</accession>
<dbReference type="InterPro" id="IPR020579">
    <property type="entry name" value="Exonuc_VII_lsu_C"/>
</dbReference>
<comment type="function">
    <text evidence="5">Bidirectionally degrades single-stranded DNA into large acid-insoluble oligonucleotides, which are then degraded further into small acid-soluble oligonucleotides.</text>
</comment>
<keyword evidence="3 5" id="KW-0378">Hydrolase</keyword>
<evidence type="ECO:0000256" key="4">
    <source>
        <dbReference type="ARBA" id="ARBA00022839"/>
    </source>
</evidence>
<keyword evidence="4 5" id="KW-0269">Exonuclease</keyword>
<comment type="similarity">
    <text evidence="5 6">Belongs to the XseA family.</text>
</comment>
<comment type="caution">
    <text evidence="10">The sequence shown here is derived from an EMBL/GenBank/DDBJ whole genome shotgun (WGS) entry which is preliminary data.</text>
</comment>
<evidence type="ECO:0000259" key="9">
    <source>
        <dbReference type="Pfam" id="PF13742"/>
    </source>
</evidence>
<dbReference type="GO" id="GO:0008855">
    <property type="term" value="F:exodeoxyribonuclease VII activity"/>
    <property type="evidence" value="ECO:0007669"/>
    <property type="project" value="UniProtKB-EC"/>
</dbReference>
<evidence type="ECO:0000256" key="2">
    <source>
        <dbReference type="ARBA" id="ARBA00022722"/>
    </source>
</evidence>